<keyword evidence="5" id="KW-0175">Coiled coil</keyword>
<reference evidence="7" key="1">
    <citation type="submission" date="2015-04" db="EMBL/GenBank/DDBJ databases">
        <title>The genome sequence of the plant pathogenic Rhizarian Plasmodiophora brassicae reveals insights in its biotrophic life cycle and the origin of chitin synthesis.</title>
        <authorList>
            <person name="Schwelm A."/>
            <person name="Fogelqvist J."/>
            <person name="Knaust A."/>
            <person name="Julke S."/>
            <person name="Lilja T."/>
            <person name="Dhandapani V."/>
            <person name="Bonilla-Rosso G."/>
            <person name="Karlsson M."/>
            <person name="Shevchenko A."/>
            <person name="Choi S.R."/>
            <person name="Kim H.G."/>
            <person name="Park J.Y."/>
            <person name="Lim Y.P."/>
            <person name="Ludwig-Muller J."/>
            <person name="Dixelius C."/>
        </authorList>
    </citation>
    <scope>NUCLEOTIDE SEQUENCE</scope>
    <source>
        <tissue evidence="7">Potato root galls</tissue>
    </source>
</reference>
<feature type="coiled-coil region" evidence="5">
    <location>
        <begin position="602"/>
        <end position="667"/>
    </location>
</feature>
<feature type="coiled-coil region" evidence="5">
    <location>
        <begin position="190"/>
        <end position="224"/>
    </location>
</feature>
<keyword evidence="3" id="KW-0206">Cytoskeleton</keyword>
<dbReference type="InterPro" id="IPR051877">
    <property type="entry name" value="Centriole_BasalBody_StrucProt"/>
</dbReference>
<feature type="region of interest" description="Disordered" evidence="6">
    <location>
        <begin position="157"/>
        <end position="177"/>
    </location>
</feature>
<proteinExistence type="inferred from homology"/>
<feature type="coiled-coil region" evidence="5">
    <location>
        <begin position="252"/>
        <end position="573"/>
    </location>
</feature>
<dbReference type="GO" id="GO:0005814">
    <property type="term" value="C:centriole"/>
    <property type="evidence" value="ECO:0007669"/>
    <property type="project" value="UniProtKB-SubCell"/>
</dbReference>
<evidence type="ECO:0000256" key="4">
    <source>
        <dbReference type="ARBA" id="ARBA00038123"/>
    </source>
</evidence>
<organism evidence="7">
    <name type="scientific">Spongospora subterranea</name>
    <dbReference type="NCBI Taxonomy" id="70186"/>
    <lineage>
        <taxon>Eukaryota</taxon>
        <taxon>Sar</taxon>
        <taxon>Rhizaria</taxon>
        <taxon>Endomyxa</taxon>
        <taxon>Phytomyxea</taxon>
        <taxon>Plasmodiophorida</taxon>
        <taxon>Plasmodiophoridae</taxon>
        <taxon>Spongospora</taxon>
    </lineage>
</organism>
<evidence type="ECO:0000256" key="5">
    <source>
        <dbReference type="SAM" id="Coils"/>
    </source>
</evidence>
<protein>
    <submittedName>
        <fullName evidence="7">Uncharacterized protein</fullName>
    </submittedName>
</protein>
<feature type="compositionally biased region" description="Polar residues" evidence="6">
    <location>
        <begin position="1283"/>
        <end position="1293"/>
    </location>
</feature>
<evidence type="ECO:0000256" key="2">
    <source>
        <dbReference type="ARBA" id="ARBA00022490"/>
    </source>
</evidence>
<feature type="coiled-coil region" evidence="5">
    <location>
        <begin position="1109"/>
        <end position="1157"/>
    </location>
</feature>
<feature type="compositionally biased region" description="Polar residues" evidence="6">
    <location>
        <begin position="157"/>
        <end position="169"/>
    </location>
</feature>
<comment type="subcellular location">
    <subcellularLocation>
        <location evidence="1">Cytoplasm</location>
        <location evidence="1">Cytoskeleton</location>
        <location evidence="1">Microtubule organizing center</location>
        <location evidence="1">Centrosome</location>
        <location evidence="1">Centriole</location>
    </subcellularLocation>
</comment>
<dbReference type="PANTHER" id="PTHR20544:SF0">
    <property type="entry name" value="NUCLEOPROTEIN TPR_MLP1 DOMAIN-CONTAINING PROTEIN"/>
    <property type="match status" value="1"/>
</dbReference>
<name>A0A0H5QHH5_9EUKA</name>
<feature type="coiled-coil region" evidence="5">
    <location>
        <begin position="1186"/>
        <end position="1261"/>
    </location>
</feature>
<feature type="region of interest" description="Disordered" evidence="6">
    <location>
        <begin position="40"/>
        <end position="65"/>
    </location>
</feature>
<evidence type="ECO:0000313" key="7">
    <source>
        <dbReference type="EMBL" id="CRZ01112.1"/>
    </source>
</evidence>
<feature type="region of interest" description="Disordered" evidence="6">
    <location>
        <begin position="1268"/>
        <end position="1293"/>
    </location>
</feature>
<evidence type="ECO:0000256" key="3">
    <source>
        <dbReference type="ARBA" id="ARBA00023212"/>
    </source>
</evidence>
<accession>A0A0H5QHH5</accession>
<dbReference type="PANTHER" id="PTHR20544">
    <property type="entry name" value="CENTROSOMAL PROTEIN CEP135"/>
    <property type="match status" value="1"/>
</dbReference>
<feature type="coiled-coil region" evidence="5">
    <location>
        <begin position="92"/>
        <end position="144"/>
    </location>
</feature>
<feature type="coiled-coil region" evidence="5">
    <location>
        <begin position="780"/>
        <end position="835"/>
    </location>
</feature>
<feature type="coiled-coil region" evidence="5">
    <location>
        <begin position="948"/>
        <end position="1003"/>
    </location>
</feature>
<evidence type="ECO:0000256" key="1">
    <source>
        <dbReference type="ARBA" id="ARBA00004114"/>
    </source>
</evidence>
<sequence length="1293" mass="147545">MDAAFLQLRRKLETAGYSSPLGIESFPLVQKLFKDLQQTQNARDDAIKQSGEEEKSRRQQSETAACLRRENSSLIEANNALHADIIRNTEAMDEIERNARNTVHEANAAANKYRYQFNTSMFKIQTQETDIARLKHKITVLLERSQAYSLSELSRPGSKQSIEIGSGTFNEKEPERPEFVEERRRFGELLDISQSKIATLEAELADAEARCKALSDEKDGFERSMMLKDAEIKRIQSATLSSGTISHPTEQSHQLSEQVDFLTKEMLSLENQLQRYQAMEPLVEELRQQRDRLAEQLQQNEERLASLGEELAAEKRTVKSLNAEKEKDLSNSKARVPRAVRDLEAALKNVRRLEAQVKQLKQEKEDGDKEMKNISKIYQSYSSDKQLLSSLIETAEARATKATESLHQLQKQLDSKAEENVQLSERLSSLKNDVKNLKDSLVLHQQTIAKQQMEIDDERKHGEVAQAKISSLEETIETLSNDGHAVADDLSQAKNENKMLREALQEHVAAAAADSRTTAKEENATLKQTAAIRSLQAERDEYRNQMTHLNDLLVQAKEENLIAERELSAEKNARAHTESQFQSALVLEEESRSCLAQREATVLDLRRQIQELGHEILDKNQQINMLQNLCSSTGVGADRLRETTSQCAELTRQVSDLKHKLEISDNDLHYTQDSLRKITEHRDALLVLFRELDAHLITTQMRVESIIRERDDLKFRYSQNLAELNLRGQSTSEIESRYKQDQQVLLQLKSDNSSLVNVVRQFEVASNANESLIKQLRGSLADLNASKEAIAKDLQQERRSRTQLIGQNSELQSSLDAAQQESVRMKKQIVALQNQIEQQRGTISTCRAECDQLRSLITQLENVKTTETAEAARLRVSLQSSRDEISQRDCHITEVEKKCFDLSNQIETLQHAAKSLDMERDRLCHILDERCEQLAQLQGQMAKDDESVVAAHQNASELENRLQQLNAEHSAALLKLQNYADIFEQLKQNSMALESQLQLKNTEIQAIAEDLGNMSKENQFVNGELAVAVQDRDSKSQEAHAALNKIMYLEELLRVQKREKEDLHSNYRLLCNENKRLLNTASDLDSKCQAQLIEMQRLHERSVYAETQSQQLNDSNGKLRIDLEQYQRQQESLTRSLAAVQEQLDSTRQERSSLLDSLSSTRSLSVGLESDKSQLHRRMLLDQDYKERMQEQIREVEARVQSQAQQTDFFQRRVNELESLLAEQRAQSLDPHRGQDASNDYEQLSKENAKLKQFIVAYERKLLSQETAGSGLEITKTDDAANDFNSLDISSKT</sequence>
<dbReference type="EMBL" id="HACM01000670">
    <property type="protein sequence ID" value="CRZ01112.1"/>
    <property type="molecule type" value="Transcribed_RNA"/>
</dbReference>
<keyword evidence="2" id="KW-0963">Cytoplasm</keyword>
<feature type="compositionally biased region" description="Basic and acidic residues" evidence="6">
    <location>
        <begin position="42"/>
        <end position="60"/>
    </location>
</feature>
<comment type="similarity">
    <text evidence="4">Belongs to the CEP135/TSGA10 family.</text>
</comment>
<evidence type="ECO:0000256" key="6">
    <source>
        <dbReference type="SAM" id="MobiDB-lite"/>
    </source>
</evidence>